<feature type="region of interest" description="Disordered" evidence="1">
    <location>
        <begin position="544"/>
        <end position="639"/>
    </location>
</feature>
<feature type="compositionally biased region" description="Polar residues" evidence="1">
    <location>
        <begin position="628"/>
        <end position="639"/>
    </location>
</feature>
<feature type="compositionally biased region" description="Basic and acidic residues" evidence="1">
    <location>
        <begin position="390"/>
        <end position="421"/>
    </location>
</feature>
<feature type="compositionally biased region" description="Low complexity" evidence="1">
    <location>
        <begin position="670"/>
        <end position="680"/>
    </location>
</feature>
<dbReference type="PANTHER" id="PTHR33223">
    <property type="entry name" value="CCHC-TYPE DOMAIN-CONTAINING PROTEIN"/>
    <property type="match status" value="1"/>
</dbReference>
<feature type="compositionally biased region" description="Low complexity" evidence="1">
    <location>
        <begin position="68"/>
        <end position="102"/>
    </location>
</feature>
<feature type="compositionally biased region" description="Pro residues" evidence="1">
    <location>
        <begin position="659"/>
        <end position="669"/>
    </location>
</feature>
<feature type="region of interest" description="Disordered" evidence="1">
    <location>
        <begin position="68"/>
        <end position="109"/>
    </location>
</feature>
<gene>
    <name evidence="3" type="ORF">QYE76_016673</name>
</gene>
<comment type="caution">
    <text evidence="3">The sequence shown here is derived from an EMBL/GenBank/DDBJ whole genome shotgun (WGS) entry which is preliminary data.</text>
</comment>
<feature type="region of interest" description="Disordered" evidence="1">
    <location>
        <begin position="238"/>
        <end position="288"/>
    </location>
</feature>
<keyword evidence="4" id="KW-1185">Reference proteome</keyword>
<protein>
    <recommendedName>
        <fullName evidence="2">Retrotransposon gag domain-containing protein</fullName>
    </recommendedName>
</protein>
<evidence type="ECO:0000256" key="1">
    <source>
        <dbReference type="SAM" id="MobiDB-lite"/>
    </source>
</evidence>
<dbReference type="EMBL" id="JAUUTY010000075">
    <property type="protein sequence ID" value="KAK1603321.1"/>
    <property type="molecule type" value="Genomic_DNA"/>
</dbReference>
<feature type="compositionally biased region" description="Basic and acidic residues" evidence="1">
    <location>
        <begin position="596"/>
        <end position="612"/>
    </location>
</feature>
<dbReference type="InterPro" id="IPR005162">
    <property type="entry name" value="Retrotrans_gag_dom"/>
</dbReference>
<evidence type="ECO:0000259" key="2">
    <source>
        <dbReference type="Pfam" id="PF03732"/>
    </source>
</evidence>
<organism evidence="3 4">
    <name type="scientific">Lolium multiflorum</name>
    <name type="common">Italian ryegrass</name>
    <name type="synonym">Lolium perenne subsp. multiflorum</name>
    <dbReference type="NCBI Taxonomy" id="4521"/>
    <lineage>
        <taxon>Eukaryota</taxon>
        <taxon>Viridiplantae</taxon>
        <taxon>Streptophyta</taxon>
        <taxon>Embryophyta</taxon>
        <taxon>Tracheophyta</taxon>
        <taxon>Spermatophyta</taxon>
        <taxon>Magnoliopsida</taxon>
        <taxon>Liliopsida</taxon>
        <taxon>Poales</taxon>
        <taxon>Poaceae</taxon>
        <taxon>BOP clade</taxon>
        <taxon>Pooideae</taxon>
        <taxon>Poodae</taxon>
        <taxon>Poeae</taxon>
        <taxon>Poeae Chloroplast Group 2 (Poeae type)</taxon>
        <taxon>Loliodinae</taxon>
        <taxon>Loliinae</taxon>
        <taxon>Lolium</taxon>
    </lineage>
</organism>
<evidence type="ECO:0000313" key="4">
    <source>
        <dbReference type="Proteomes" id="UP001231189"/>
    </source>
</evidence>
<reference evidence="3" key="1">
    <citation type="submission" date="2023-07" db="EMBL/GenBank/DDBJ databases">
        <title>A chromosome-level genome assembly of Lolium multiflorum.</title>
        <authorList>
            <person name="Chen Y."/>
            <person name="Copetti D."/>
            <person name="Kolliker R."/>
            <person name="Studer B."/>
        </authorList>
    </citation>
    <scope>NUCLEOTIDE SEQUENCE</scope>
    <source>
        <strain evidence="3">02402/16</strain>
        <tissue evidence="3">Leaf</tissue>
    </source>
</reference>
<name>A0AAD8VFM3_LOLMU</name>
<accession>A0AAD8VFM3</accession>
<feature type="region of interest" description="Disordered" evidence="1">
    <location>
        <begin position="359"/>
        <end position="426"/>
    </location>
</feature>
<feature type="compositionally biased region" description="Basic and acidic residues" evidence="1">
    <location>
        <begin position="238"/>
        <end position="260"/>
    </location>
</feature>
<sequence length="969" mass="107373">MLSAASSTPSSPHLGSPIRFGSYEFTPHSDSSRSTFSDLQGNMEMTFGSVHYNVNSEGILRLLESPISESTSPSASSSLDLSASLTSPSSSPVPSTPRSASSMSVGSDDPASSELTSYYCMNCDTRHGLGSSDTPFICNAHYSSGDDSIDSIARGDTRRAAPHQVYVANRETGIAPPVHGRASLRTAPGTITATTPSREEEWAAAKAAVLNNTPLPAGTTVGTLNAYRSILEKNRERLSKEQATLERRLSAADRSSERRRGSQGSASRSTHGGGKHRSRMSRLSEDDAREITSNLTKSFMTTDTAGMPRPKTVAGATANLAAYLINQRPEGSMAQAHRGALESLAILGDNLVPRKDKTTLQASGSKHHARDARDEITQSRIDKARRRRAAREEHDSDSLNEREVLDRRLSADRDDSTKGEPDSSNAVLQLYLKDSARAQLRGLPKGSIKSWDDLVEAFVANFQATYKRPVGIEELRHCQQKQKESMRSYIGRFTKLLNAAEDVSVDRAIDAFSDGIRRESYIEELGRKKPKTITKLMEIANSWADGEDNVRKPRQRSDDEDDDQPKHDSGGRRDRNKRRKNRSYDDNNLVAAGYSDRQDDRYDDRRDDRQDGNRNNSGNRGNYKPPRQLQNYPTLSRSTLPATCIRIPIPRMAGQQQLTPPPPPPPPPQHQVQQAQPHQPNEAFPPPRGQMSMIHRTGVSRREMKKLTREINLVERIMANIPEYVEWSSQNITFSRADHPMTIPKPGHAALVVEAQVGGFKMSKVFMDGGSGLIQIFLDTIKSMGITMRMLEESDTRFHGILPTSPAYSLGKAYLNVVFGKPDNFRKEKIEFEVVNWESQYHAILGRPAYAKFMDVPHYAYLKLKMPGNNGTNITVYGSFSRSDNCDHDFQRIAAKFGLRQEIADLPSKTSSRSIKDEERVRGAKKKSADLALEAPAAQTSAAVNTRISKSRCLLCHTSQSQEYCCCEP</sequence>
<feature type="region of interest" description="Disordered" evidence="1">
    <location>
        <begin position="654"/>
        <end position="692"/>
    </location>
</feature>
<proteinExistence type="predicted"/>
<feature type="compositionally biased region" description="Low complexity" evidence="1">
    <location>
        <begin position="613"/>
        <end position="622"/>
    </location>
</feature>
<dbReference type="PANTHER" id="PTHR33223:SF8">
    <property type="entry name" value="OS04G0172440 PROTEIN"/>
    <property type="match status" value="1"/>
</dbReference>
<dbReference type="AlphaFoldDB" id="A0AAD8VFM3"/>
<feature type="domain" description="Retrotransposon gag" evidence="2">
    <location>
        <begin position="430"/>
        <end position="517"/>
    </location>
</feature>
<feature type="compositionally biased region" description="Basic and acidic residues" evidence="1">
    <location>
        <begin position="548"/>
        <end position="557"/>
    </location>
</feature>
<feature type="compositionally biased region" description="Basic and acidic residues" evidence="1">
    <location>
        <begin position="564"/>
        <end position="573"/>
    </location>
</feature>
<feature type="compositionally biased region" description="Basic and acidic residues" evidence="1">
    <location>
        <begin position="371"/>
        <end position="382"/>
    </location>
</feature>
<dbReference type="Pfam" id="PF03732">
    <property type="entry name" value="Retrotrans_gag"/>
    <property type="match status" value="1"/>
</dbReference>
<evidence type="ECO:0000313" key="3">
    <source>
        <dbReference type="EMBL" id="KAK1603321.1"/>
    </source>
</evidence>
<dbReference type="Proteomes" id="UP001231189">
    <property type="component" value="Unassembled WGS sequence"/>
</dbReference>